<dbReference type="Gene3D" id="3.40.395.10">
    <property type="entry name" value="Adenoviral Proteinase, Chain A"/>
    <property type="match status" value="1"/>
</dbReference>
<name>A0A7J6BIG3_9TELE</name>
<dbReference type="Proteomes" id="UP000579812">
    <property type="component" value="Unassembled WGS sequence"/>
</dbReference>
<dbReference type="InterPro" id="IPR003653">
    <property type="entry name" value="Peptidase_C48_C"/>
</dbReference>
<keyword evidence="6" id="KW-1185">Reference proteome</keyword>
<evidence type="ECO:0000313" key="6">
    <source>
        <dbReference type="Proteomes" id="UP000579812"/>
    </source>
</evidence>
<dbReference type="GO" id="GO:0008234">
    <property type="term" value="F:cysteine-type peptidase activity"/>
    <property type="evidence" value="ECO:0007669"/>
    <property type="project" value="InterPro"/>
</dbReference>
<evidence type="ECO:0000256" key="1">
    <source>
        <dbReference type="ARBA" id="ARBA00005234"/>
    </source>
</evidence>
<dbReference type="AlphaFoldDB" id="A0A7J6BIG3"/>
<keyword evidence="3" id="KW-0378">Hydrolase</keyword>
<gene>
    <name evidence="5" type="ORF">G5714_024742</name>
</gene>
<comment type="similarity">
    <text evidence="1">Belongs to the peptidase C48 family.</text>
</comment>
<comment type="caution">
    <text evidence="5">The sequence shown here is derived from an EMBL/GenBank/DDBJ whole genome shotgun (WGS) entry which is preliminary data.</text>
</comment>
<organism evidence="5 6">
    <name type="scientific">Onychostoma macrolepis</name>
    <dbReference type="NCBI Taxonomy" id="369639"/>
    <lineage>
        <taxon>Eukaryota</taxon>
        <taxon>Metazoa</taxon>
        <taxon>Chordata</taxon>
        <taxon>Craniata</taxon>
        <taxon>Vertebrata</taxon>
        <taxon>Euteleostomi</taxon>
        <taxon>Actinopterygii</taxon>
        <taxon>Neopterygii</taxon>
        <taxon>Teleostei</taxon>
        <taxon>Ostariophysi</taxon>
        <taxon>Cypriniformes</taxon>
        <taxon>Cyprinidae</taxon>
        <taxon>Acrossocheilinae</taxon>
        <taxon>Onychostoma</taxon>
    </lineage>
</organism>
<feature type="domain" description="Ubiquitin-like protease family profile" evidence="4">
    <location>
        <begin position="11"/>
        <end position="48"/>
    </location>
</feature>
<proteinExistence type="inferred from homology"/>
<reference evidence="5 6" key="1">
    <citation type="submission" date="2020-04" db="EMBL/GenBank/DDBJ databases">
        <title>Chromosome-level genome assembly of a cyprinid fish Onychostoma macrolepis by integration of Nanopore Sequencing, Bionano and Hi-C technology.</title>
        <authorList>
            <person name="Wang D."/>
        </authorList>
    </citation>
    <scope>NUCLEOTIDE SEQUENCE [LARGE SCALE GENOMIC DNA]</scope>
    <source>
        <strain evidence="5">SWU-2019</strain>
        <tissue evidence="5">Muscle</tissue>
    </source>
</reference>
<dbReference type="EMBL" id="JAAMOB010000034">
    <property type="protein sequence ID" value="KAF4094654.1"/>
    <property type="molecule type" value="Genomic_DNA"/>
</dbReference>
<evidence type="ECO:0000256" key="2">
    <source>
        <dbReference type="ARBA" id="ARBA00022670"/>
    </source>
</evidence>
<evidence type="ECO:0000313" key="5">
    <source>
        <dbReference type="EMBL" id="KAF4094654.1"/>
    </source>
</evidence>
<accession>A0A7J6BIG3</accession>
<dbReference type="GO" id="GO:0006508">
    <property type="term" value="P:proteolysis"/>
    <property type="evidence" value="ECO:0007669"/>
    <property type="project" value="UniProtKB-KW"/>
</dbReference>
<evidence type="ECO:0000259" key="4">
    <source>
        <dbReference type="Pfam" id="PF02902"/>
    </source>
</evidence>
<dbReference type="SUPFAM" id="SSF54001">
    <property type="entry name" value="Cysteine proteinases"/>
    <property type="match status" value="1"/>
</dbReference>
<evidence type="ECO:0000256" key="3">
    <source>
        <dbReference type="ARBA" id="ARBA00022801"/>
    </source>
</evidence>
<keyword evidence="2" id="KW-0645">Protease</keyword>
<sequence>MSTIDTQHSEDGTSCGVFVCKFAEAVLNGGSLEFQCTDADVAVMRQNIGLCVLQQTGLDYSRRRTQFHSSDGLQHRWRANKGININSVLYSQDGITARDELNSTALMRFSTDGGQTRVSTLTLYFVLTGLDDNGR</sequence>
<dbReference type="InterPro" id="IPR038765">
    <property type="entry name" value="Papain-like_cys_pep_sf"/>
</dbReference>
<dbReference type="Pfam" id="PF02902">
    <property type="entry name" value="Peptidase_C48"/>
    <property type="match status" value="1"/>
</dbReference>
<protein>
    <recommendedName>
        <fullName evidence="4">Ubiquitin-like protease family profile domain-containing protein</fullName>
    </recommendedName>
</protein>